<sequence length="96" mass="10448">MRRNLTLASALAAAALTAWPGAAHAAAADDYFCSEVTTRHDNRDVEARHCFPRPPAEPFVHDLVIHDTRDPGKAYHCGWAEVVHGDGLDGGECRLQ</sequence>
<dbReference type="Proteomes" id="UP001595872">
    <property type="component" value="Unassembled WGS sequence"/>
</dbReference>
<evidence type="ECO:0008006" key="4">
    <source>
        <dbReference type="Google" id="ProtNLM"/>
    </source>
</evidence>
<protein>
    <recommendedName>
        <fullName evidence="4">Secreted protein</fullName>
    </recommendedName>
</protein>
<comment type="caution">
    <text evidence="2">The sequence shown here is derived from an EMBL/GenBank/DDBJ whole genome shotgun (WGS) entry which is preliminary data.</text>
</comment>
<evidence type="ECO:0000313" key="2">
    <source>
        <dbReference type="EMBL" id="MFC4912293.1"/>
    </source>
</evidence>
<dbReference type="RefSeq" id="WP_378262043.1">
    <property type="nucleotide sequence ID" value="NZ_JBHSIT010000011.1"/>
</dbReference>
<feature type="signal peptide" evidence="1">
    <location>
        <begin position="1"/>
        <end position="25"/>
    </location>
</feature>
<keyword evidence="3" id="KW-1185">Reference proteome</keyword>
<organism evidence="2 3">
    <name type="scientific">Actinomadura gamaensis</name>
    <dbReference type="NCBI Taxonomy" id="1763541"/>
    <lineage>
        <taxon>Bacteria</taxon>
        <taxon>Bacillati</taxon>
        <taxon>Actinomycetota</taxon>
        <taxon>Actinomycetes</taxon>
        <taxon>Streptosporangiales</taxon>
        <taxon>Thermomonosporaceae</taxon>
        <taxon>Actinomadura</taxon>
    </lineage>
</organism>
<name>A0ABV9U9S7_9ACTN</name>
<accession>A0ABV9U9S7</accession>
<proteinExistence type="predicted"/>
<evidence type="ECO:0000256" key="1">
    <source>
        <dbReference type="SAM" id="SignalP"/>
    </source>
</evidence>
<dbReference type="EMBL" id="JBHSIT010000011">
    <property type="protein sequence ID" value="MFC4912293.1"/>
    <property type="molecule type" value="Genomic_DNA"/>
</dbReference>
<gene>
    <name evidence="2" type="ORF">ACFPCY_33685</name>
</gene>
<evidence type="ECO:0000313" key="3">
    <source>
        <dbReference type="Proteomes" id="UP001595872"/>
    </source>
</evidence>
<feature type="chain" id="PRO_5046792194" description="Secreted protein" evidence="1">
    <location>
        <begin position="26"/>
        <end position="96"/>
    </location>
</feature>
<reference evidence="3" key="1">
    <citation type="journal article" date="2019" name="Int. J. Syst. Evol. Microbiol.">
        <title>The Global Catalogue of Microorganisms (GCM) 10K type strain sequencing project: providing services to taxonomists for standard genome sequencing and annotation.</title>
        <authorList>
            <consortium name="The Broad Institute Genomics Platform"/>
            <consortium name="The Broad Institute Genome Sequencing Center for Infectious Disease"/>
            <person name="Wu L."/>
            <person name="Ma J."/>
        </authorList>
    </citation>
    <scope>NUCLEOTIDE SEQUENCE [LARGE SCALE GENOMIC DNA]</scope>
    <source>
        <strain evidence="3">KLKA75</strain>
    </source>
</reference>
<keyword evidence="1" id="KW-0732">Signal</keyword>